<comment type="caution">
    <text evidence="1">The sequence shown here is derived from an EMBL/GenBank/DDBJ whole genome shotgun (WGS) entry which is preliminary data.</text>
</comment>
<keyword evidence="2" id="KW-1185">Reference proteome</keyword>
<gene>
    <name evidence="1" type="ORF">MLD38_033105</name>
</gene>
<reference evidence="2" key="1">
    <citation type="journal article" date="2023" name="Front. Plant Sci.">
        <title>Chromosomal-level genome assembly of Melastoma candidum provides insights into trichome evolution.</title>
        <authorList>
            <person name="Zhong Y."/>
            <person name="Wu W."/>
            <person name="Sun C."/>
            <person name="Zou P."/>
            <person name="Liu Y."/>
            <person name="Dai S."/>
            <person name="Zhou R."/>
        </authorList>
    </citation>
    <scope>NUCLEOTIDE SEQUENCE [LARGE SCALE GENOMIC DNA]</scope>
</reference>
<name>A0ACB9M6A1_9MYRT</name>
<dbReference type="Proteomes" id="UP001057402">
    <property type="component" value="Chromosome 10"/>
</dbReference>
<evidence type="ECO:0000313" key="1">
    <source>
        <dbReference type="EMBL" id="KAI4319518.1"/>
    </source>
</evidence>
<evidence type="ECO:0000313" key="2">
    <source>
        <dbReference type="Proteomes" id="UP001057402"/>
    </source>
</evidence>
<proteinExistence type="predicted"/>
<dbReference type="EMBL" id="CM042889">
    <property type="protein sequence ID" value="KAI4319518.1"/>
    <property type="molecule type" value="Genomic_DNA"/>
</dbReference>
<accession>A0ACB9M6A1</accession>
<organism evidence="1 2">
    <name type="scientific">Melastoma candidum</name>
    <dbReference type="NCBI Taxonomy" id="119954"/>
    <lineage>
        <taxon>Eukaryota</taxon>
        <taxon>Viridiplantae</taxon>
        <taxon>Streptophyta</taxon>
        <taxon>Embryophyta</taxon>
        <taxon>Tracheophyta</taxon>
        <taxon>Spermatophyta</taxon>
        <taxon>Magnoliopsida</taxon>
        <taxon>eudicotyledons</taxon>
        <taxon>Gunneridae</taxon>
        <taxon>Pentapetalae</taxon>
        <taxon>rosids</taxon>
        <taxon>malvids</taxon>
        <taxon>Myrtales</taxon>
        <taxon>Melastomataceae</taxon>
        <taxon>Melastomatoideae</taxon>
        <taxon>Melastomateae</taxon>
        <taxon>Melastoma</taxon>
    </lineage>
</organism>
<sequence>MHAPCRRRSVRMEGLSSTTDEIKRQTLYIDEQAMTGSGEYAVIHSVLDSYNIQPTVNLGSWLTSRPGNV</sequence>
<protein>
    <submittedName>
        <fullName evidence="1">Uncharacterized protein</fullName>
    </submittedName>
</protein>